<accession>A0ABU2H9U4</accession>
<dbReference type="Proteomes" id="UP001250214">
    <property type="component" value="Unassembled WGS sequence"/>
</dbReference>
<feature type="compositionally biased region" description="Basic residues" evidence="1">
    <location>
        <begin position="19"/>
        <end position="30"/>
    </location>
</feature>
<feature type="compositionally biased region" description="Low complexity" evidence="1">
    <location>
        <begin position="173"/>
        <end position="184"/>
    </location>
</feature>
<sequence length="300" mass="31475">MEYSDRSQRPADAAGASRPARRPSRLRRLFGRGEPDSPAEHPVQQPSSPQQPPAAPGTGPHPSGWASTAQHPVPYPQHPQYPGGYSGAGTTQSGYPQQPAPAPGYPTQPAPPGQPAYAAYPAYPGYPGAGTYPPAGYAPAPGGPAAQPGAPPVAAAPQQSPPYPPQAYPAPQAPAQQPSGPGPTERGEEHGAAVAGGDTSPTTDHLLPKALANLALRDLTLVESLLTLIQRVESEEHDPKLLDILYQVDHLGARMRRNCENLLVMAQQPVDPAHSEPVALLDVVRAALSEISQYTRVRLQ</sequence>
<proteinExistence type="predicted"/>
<evidence type="ECO:0000313" key="2">
    <source>
        <dbReference type="EMBL" id="MDS1272099.1"/>
    </source>
</evidence>
<feature type="compositionally biased region" description="Pro residues" evidence="1">
    <location>
        <begin position="159"/>
        <end position="172"/>
    </location>
</feature>
<organism evidence="2 3">
    <name type="scientific">Lipingzhangella rawalii</name>
    <dbReference type="NCBI Taxonomy" id="2055835"/>
    <lineage>
        <taxon>Bacteria</taxon>
        <taxon>Bacillati</taxon>
        <taxon>Actinomycetota</taxon>
        <taxon>Actinomycetes</taxon>
        <taxon>Streptosporangiales</taxon>
        <taxon>Nocardiopsidaceae</taxon>
        <taxon>Lipingzhangella</taxon>
    </lineage>
</organism>
<feature type="compositionally biased region" description="Low complexity" evidence="1">
    <location>
        <begin position="115"/>
        <end position="158"/>
    </location>
</feature>
<feature type="compositionally biased region" description="Pro residues" evidence="1">
    <location>
        <begin position="98"/>
        <end position="114"/>
    </location>
</feature>
<keyword evidence="3" id="KW-1185">Reference proteome</keyword>
<evidence type="ECO:0000256" key="1">
    <source>
        <dbReference type="SAM" id="MobiDB-lite"/>
    </source>
</evidence>
<gene>
    <name evidence="2" type="ORF">RIF23_17555</name>
</gene>
<name>A0ABU2H9U4_9ACTN</name>
<reference evidence="3" key="1">
    <citation type="submission" date="2023-07" db="EMBL/GenBank/DDBJ databases">
        <title>Novel species in the genus Lipingzhangella isolated from Sambhar Salt Lake.</title>
        <authorList>
            <person name="Jiya N."/>
            <person name="Kajale S."/>
            <person name="Sharma A."/>
        </authorList>
    </citation>
    <scope>NUCLEOTIDE SEQUENCE [LARGE SCALE GENOMIC DNA]</scope>
    <source>
        <strain evidence="3">LS1_29</strain>
    </source>
</reference>
<dbReference type="RefSeq" id="WP_310913673.1">
    <property type="nucleotide sequence ID" value="NZ_JAVLVT010000010.1"/>
</dbReference>
<dbReference type="EMBL" id="JAVLVT010000010">
    <property type="protein sequence ID" value="MDS1272099.1"/>
    <property type="molecule type" value="Genomic_DNA"/>
</dbReference>
<dbReference type="PRINTS" id="PR01217">
    <property type="entry name" value="PRICHEXTENSN"/>
</dbReference>
<evidence type="ECO:0000313" key="3">
    <source>
        <dbReference type="Proteomes" id="UP001250214"/>
    </source>
</evidence>
<feature type="region of interest" description="Disordered" evidence="1">
    <location>
        <begin position="1"/>
        <end position="204"/>
    </location>
</feature>
<protein>
    <submittedName>
        <fullName evidence="2">Uncharacterized protein</fullName>
    </submittedName>
</protein>
<comment type="caution">
    <text evidence="2">The sequence shown here is derived from an EMBL/GenBank/DDBJ whole genome shotgun (WGS) entry which is preliminary data.</text>
</comment>